<keyword evidence="2" id="KW-1185">Reference proteome</keyword>
<dbReference type="Pfam" id="PF01042">
    <property type="entry name" value="Ribonuc_L-PSP"/>
    <property type="match status" value="1"/>
</dbReference>
<name>A0ABW9AZ35_9BURK</name>
<evidence type="ECO:0000313" key="2">
    <source>
        <dbReference type="Proteomes" id="UP001629230"/>
    </source>
</evidence>
<dbReference type="PANTHER" id="PTHR11803">
    <property type="entry name" value="2-IMINOBUTANOATE/2-IMINOPROPANOATE DEAMINASE RIDA"/>
    <property type="match status" value="1"/>
</dbReference>
<organism evidence="1 2">
    <name type="scientific">Paraburkholderia dipogonis</name>
    <dbReference type="NCBI Taxonomy" id="1211383"/>
    <lineage>
        <taxon>Bacteria</taxon>
        <taxon>Pseudomonadati</taxon>
        <taxon>Pseudomonadota</taxon>
        <taxon>Betaproteobacteria</taxon>
        <taxon>Burkholderiales</taxon>
        <taxon>Burkholderiaceae</taxon>
        <taxon>Paraburkholderia</taxon>
    </lineage>
</organism>
<protein>
    <submittedName>
        <fullName evidence="1">RidA family protein</fullName>
    </submittedName>
</protein>
<dbReference type="RefSeq" id="WP_408179887.1">
    <property type="nucleotide sequence ID" value="NZ_JAQQEZ010000026.1"/>
</dbReference>
<accession>A0ABW9AZ35</accession>
<dbReference type="Gene3D" id="3.30.1330.40">
    <property type="entry name" value="RutC-like"/>
    <property type="match status" value="1"/>
</dbReference>
<dbReference type="InterPro" id="IPR006175">
    <property type="entry name" value="YjgF/YER057c/UK114"/>
</dbReference>
<evidence type="ECO:0000313" key="1">
    <source>
        <dbReference type="EMBL" id="MFM0005119.1"/>
    </source>
</evidence>
<dbReference type="PANTHER" id="PTHR11803:SF39">
    <property type="entry name" value="2-IMINOBUTANOATE_2-IMINOPROPANOATE DEAMINASE"/>
    <property type="match status" value="1"/>
</dbReference>
<proteinExistence type="predicted"/>
<comment type="caution">
    <text evidence="1">The sequence shown here is derived from an EMBL/GenBank/DDBJ whole genome shotgun (WGS) entry which is preliminary data.</text>
</comment>
<dbReference type="CDD" id="cd00448">
    <property type="entry name" value="YjgF_YER057c_UK114_family"/>
    <property type="match status" value="1"/>
</dbReference>
<dbReference type="InterPro" id="IPR035959">
    <property type="entry name" value="RutC-like_sf"/>
</dbReference>
<dbReference type="Proteomes" id="UP001629230">
    <property type="component" value="Unassembled WGS sequence"/>
</dbReference>
<dbReference type="EMBL" id="JAQQEZ010000026">
    <property type="protein sequence ID" value="MFM0005119.1"/>
    <property type="molecule type" value="Genomic_DNA"/>
</dbReference>
<sequence>MNSSSPELRRITQSRVLPAPRFRYTPAIQAGAFVFVSGLIGLDPTTGELAASGAAAETTQVLKNFRLLCEEQGWSVDRMLIARVFCAGDGVAAEVNAAWDVFFADTEPPCRSFMVVKELPLKAAVEIEFQLLA</sequence>
<dbReference type="SUPFAM" id="SSF55298">
    <property type="entry name" value="YjgF-like"/>
    <property type="match status" value="1"/>
</dbReference>
<gene>
    <name evidence="1" type="ORF">PQR57_29430</name>
</gene>
<reference evidence="1 2" key="1">
    <citation type="journal article" date="2024" name="Chem. Sci.">
        <title>Discovery of megapolipeptins by genome mining of a Burkholderiales bacteria collection.</title>
        <authorList>
            <person name="Paulo B.S."/>
            <person name="Recchia M.J.J."/>
            <person name="Lee S."/>
            <person name="Fergusson C.H."/>
            <person name="Romanowski S.B."/>
            <person name="Hernandez A."/>
            <person name="Krull N."/>
            <person name="Liu D.Y."/>
            <person name="Cavanagh H."/>
            <person name="Bos A."/>
            <person name="Gray C.A."/>
            <person name="Murphy B.T."/>
            <person name="Linington R.G."/>
            <person name="Eustaquio A.S."/>
        </authorList>
    </citation>
    <scope>NUCLEOTIDE SEQUENCE [LARGE SCALE GENOMIC DNA]</scope>
    <source>
        <strain evidence="1 2">RL17-350-BIC-A</strain>
    </source>
</reference>